<proteinExistence type="predicted"/>
<evidence type="ECO:0000313" key="1">
    <source>
        <dbReference type="EMBL" id="MCI4388161.1"/>
    </source>
</evidence>
<reference evidence="1 2" key="1">
    <citation type="journal article" date="2022" name="bioRxiv">
        <title>An ancient truncated duplication of the anti-Mullerian hormone receptor type 2 gene is a potential conserved master sex determinant in the Pangasiidae catfish family.</title>
        <authorList>
            <person name="Wen M."/>
            <person name="Pan Q."/>
            <person name="Jouanno E."/>
            <person name="Montfort J."/>
            <person name="Zahm M."/>
            <person name="Cabau C."/>
            <person name="Klopp C."/>
            <person name="Iampietro C."/>
            <person name="Roques C."/>
            <person name="Bouchez O."/>
            <person name="Castinel A."/>
            <person name="Donnadieu C."/>
            <person name="Parrinello H."/>
            <person name="Poncet C."/>
            <person name="Belmonte E."/>
            <person name="Gautier V."/>
            <person name="Avarre J.-C."/>
            <person name="Dugue R."/>
            <person name="Gustiano R."/>
            <person name="Ha T.T.T."/>
            <person name="Campet M."/>
            <person name="Sriphairoj K."/>
            <person name="Ribolli J."/>
            <person name="de Almeida F.L."/>
            <person name="Desvignes T."/>
            <person name="Postlethwait J.H."/>
            <person name="Bucao C.F."/>
            <person name="Robinson-Rechavi M."/>
            <person name="Bobe J."/>
            <person name="Herpin A."/>
            <person name="Guiguen Y."/>
        </authorList>
    </citation>
    <scope>NUCLEOTIDE SEQUENCE [LARGE SCALE GENOMIC DNA]</scope>
    <source>
        <strain evidence="1">YG-Dec2019</strain>
    </source>
</reference>
<name>A0ACC5XB65_PANGG</name>
<accession>A0ACC5XB65</accession>
<keyword evidence="2" id="KW-1185">Reference proteome</keyword>
<organism evidence="1 2">
    <name type="scientific">Pangasianodon gigas</name>
    <name type="common">Mekong giant catfish</name>
    <name type="synonym">Pangasius gigas</name>
    <dbReference type="NCBI Taxonomy" id="30993"/>
    <lineage>
        <taxon>Eukaryota</taxon>
        <taxon>Metazoa</taxon>
        <taxon>Chordata</taxon>
        <taxon>Craniata</taxon>
        <taxon>Vertebrata</taxon>
        <taxon>Euteleostomi</taxon>
        <taxon>Actinopterygii</taxon>
        <taxon>Neopterygii</taxon>
        <taxon>Teleostei</taxon>
        <taxon>Ostariophysi</taxon>
        <taxon>Siluriformes</taxon>
        <taxon>Pangasiidae</taxon>
        <taxon>Pangasianodon</taxon>
    </lineage>
</organism>
<sequence>MNLWYQPARLKKLCSALISCCSGKSGAMWKNISSLPSEKTENDTVIKQFPNTTVSEVRALIRRKGNNELYSEKNDPPLEG</sequence>
<comment type="caution">
    <text evidence="1">The sequence shown here is derived from an EMBL/GenBank/DDBJ whole genome shotgun (WGS) entry which is preliminary data.</text>
</comment>
<dbReference type="Proteomes" id="UP000829447">
    <property type="component" value="Linkage Group LG17"/>
</dbReference>
<evidence type="ECO:0000313" key="2">
    <source>
        <dbReference type="Proteomes" id="UP000829447"/>
    </source>
</evidence>
<gene>
    <name evidence="1" type="ORF">PGIGA_G00082420</name>
</gene>
<protein>
    <submittedName>
        <fullName evidence="1">Uncharacterized protein</fullName>
    </submittedName>
</protein>
<dbReference type="EMBL" id="CM040470">
    <property type="protein sequence ID" value="MCI4388161.1"/>
    <property type="molecule type" value="Genomic_DNA"/>
</dbReference>